<dbReference type="eggNOG" id="arCOG06117">
    <property type="taxonomic scope" value="Archaea"/>
</dbReference>
<sequence length="341" mass="38624">MLQLKNRRGQSNIDFLIGMGVFLLGFLYVLTFVPTLFTPYQPGAVDLSAVAYKTCAVLVEDPGWYNYTENDGYTSWELQKITYSDEYPFTNFQRFGLARDKQSPNVLSLDKVEKLQSIYDKGKYDEIRQRIGLAGTVTYDFNMDLVMTNMKGEDITLLNIDSSEPGDNMEKMQRYVQVDTGKQLFIDCQNPLDTSAKSKVLRVNLAGRPSSDEHDVIIRLYNAEEDWTISAIRGDETSFPMNDLFYQMDYVIMVNGDELPYGPMPGTPIAIGKGDTVEVKFFHETISANDISYLLISQSGADPESVLPGNEVGFINDPLYIRQSVCYPGTFTLEVWSDDLW</sequence>
<dbReference type="InterPro" id="IPR056613">
    <property type="entry name" value="DUF7287"/>
</dbReference>
<dbReference type="OrthoDB" id="109583at2157"/>
<dbReference type="Proteomes" id="UP000000663">
    <property type="component" value="Chromosome"/>
</dbReference>
<evidence type="ECO:0000313" key="2">
    <source>
        <dbReference type="EMBL" id="CAJ35818.1"/>
    </source>
</evidence>
<dbReference type="RefSeq" id="WP_012036683.1">
    <property type="nucleotide sequence ID" value="NC_009464.1"/>
</dbReference>
<evidence type="ECO:0000256" key="1">
    <source>
        <dbReference type="SAM" id="Phobius"/>
    </source>
</evidence>
<dbReference type="AlphaFoldDB" id="Q0W725"/>
<feature type="transmembrane region" description="Helical" evidence="1">
    <location>
        <begin position="12"/>
        <end position="33"/>
    </location>
</feature>
<gene>
    <name evidence="2" type="ORF">RCIX374</name>
</gene>
<dbReference type="KEGG" id="rci:RCIX374"/>
<proteinExistence type="predicted"/>
<keyword evidence="3" id="KW-1185">Reference proteome</keyword>
<organism evidence="2 3">
    <name type="scientific">Methanocella arvoryzae (strain DSM 22066 / NBRC 105507 / MRE50)</name>
    <dbReference type="NCBI Taxonomy" id="351160"/>
    <lineage>
        <taxon>Archaea</taxon>
        <taxon>Methanobacteriati</taxon>
        <taxon>Methanobacteriota</taxon>
        <taxon>Stenosarchaea group</taxon>
        <taxon>Methanomicrobia</taxon>
        <taxon>Methanocellales</taxon>
        <taxon>Methanocellaceae</taxon>
        <taxon>Methanocella</taxon>
    </lineage>
</organism>
<dbReference type="GeneID" id="5143410"/>
<accession>Q0W725</accession>
<keyword evidence="1" id="KW-0472">Membrane</keyword>
<reference evidence="2 3" key="1">
    <citation type="journal article" date="2006" name="Science">
        <title>Genome of rice cluster I archaea -- the key methane producers in the rice rhizosphere.</title>
        <authorList>
            <person name="Erkel C."/>
            <person name="Kube M."/>
            <person name="Reinhardt R."/>
            <person name="Liesack W."/>
        </authorList>
    </citation>
    <scope>NUCLEOTIDE SEQUENCE [LARGE SCALE GENOMIC DNA]</scope>
    <source>
        <strain evidence="3">DSM 22066 / NBRC 105507 / MRE50</strain>
    </source>
</reference>
<evidence type="ECO:0000313" key="3">
    <source>
        <dbReference type="Proteomes" id="UP000000663"/>
    </source>
</evidence>
<name>Q0W725_METAR</name>
<dbReference type="Pfam" id="PF23958">
    <property type="entry name" value="DUF7287"/>
    <property type="match status" value="1"/>
</dbReference>
<keyword evidence="1" id="KW-0812">Transmembrane</keyword>
<keyword evidence="1" id="KW-1133">Transmembrane helix</keyword>
<protein>
    <submittedName>
        <fullName evidence="2">Uncharacterized protein</fullName>
    </submittedName>
</protein>
<dbReference type="EMBL" id="AM114193">
    <property type="protein sequence ID" value="CAJ35818.1"/>
    <property type="molecule type" value="Genomic_DNA"/>
</dbReference>
<dbReference type="STRING" id="351160.RCIX374"/>